<reference evidence="4 5" key="1">
    <citation type="submission" date="2020-01" db="EMBL/GenBank/DDBJ databases">
        <title>Novel species isolated from a subtropical stream in China.</title>
        <authorList>
            <person name="Lu H."/>
        </authorList>
    </citation>
    <scope>NUCLEOTIDE SEQUENCE [LARGE SCALE GENOMIC DNA]</scope>
    <source>
        <strain evidence="4 5">FT82W</strain>
    </source>
</reference>
<keyword evidence="2" id="KW-0012">Acyltransferase</keyword>
<dbReference type="InterPro" id="IPR016181">
    <property type="entry name" value="Acyl_CoA_acyltransferase"/>
</dbReference>
<accession>A0A845G2W2</accession>
<dbReference type="InterPro" id="IPR050832">
    <property type="entry name" value="Bact_Acetyltransf"/>
</dbReference>
<organism evidence="4 5">
    <name type="scientific">Duganella vulcania</name>
    <dbReference type="NCBI Taxonomy" id="2692166"/>
    <lineage>
        <taxon>Bacteria</taxon>
        <taxon>Pseudomonadati</taxon>
        <taxon>Pseudomonadota</taxon>
        <taxon>Betaproteobacteria</taxon>
        <taxon>Burkholderiales</taxon>
        <taxon>Oxalobacteraceae</taxon>
        <taxon>Telluria group</taxon>
        <taxon>Duganella</taxon>
    </lineage>
</organism>
<name>A0A845G2W2_9BURK</name>
<dbReference type="PANTHER" id="PTHR43877">
    <property type="entry name" value="AMINOALKYLPHOSPHONATE N-ACETYLTRANSFERASE-RELATED-RELATED"/>
    <property type="match status" value="1"/>
</dbReference>
<sequence length="717" mass="79633">MSEKVFFQILTSYPEVSQHLPAVVAAADNNKHALGFFPKSVFTDFARRELLFVVVARNGQSEECAGYLLFDVTFPKAHVRQIYVKDIYRGHGLGRLMLDALKTQLTSLQYISVHARVAEDLQDANAFWEAQGFYPQRVSTGGQTKKRMIVVRAHELETPQLFQPSGISVTNPLGFENKLEDIRPLLLLDLNVLFDLGPRRTRHEQAIAVFRAERGQTCSLAISSEIDAELKRTAHKGKTDPMQALARALPRFPIPPVEYTDVLCPRLAQIVFPERATANSLTANDISDLRHLATSIFHGLHGLITSDSSILNCSAQLRKEFSIEVISPESFQNDTTERVPFESQSSTAEETLSLLTAQADDEPSIRAILNALDVTPAAMASRWAAFDGEGHPSQRVVVRAGTDITGYLVLAKTSLKNTLIGSIAVSEESVSASDTARLLLNFVDEQNDSSEITRIRLHSPAKQALVREIATGYGYSRQLANNELQKVRIGDIITAKNWSTIRRKLMECCDITLPSSPVQFGHVDQQISVGRADGELALLSIFRLESLFSPGLFGLQGRQGVLVPVQPQYAEPLLNHSSQLSLLPRSRAQLLRQRHYIGGPATIRSFTRGDMIFFYESGRHSAQVVALARVAGAYQRDMNLIGREDLAPSVLEENLLTEIGKAKFKTIVIFENITKFRRPVPMEILQKLKCGEPHQLLTAQRLSAEQVQGILQFGFDV</sequence>
<dbReference type="SUPFAM" id="SSF88697">
    <property type="entry name" value="PUA domain-like"/>
    <property type="match status" value="1"/>
</dbReference>
<keyword evidence="1" id="KW-0808">Transferase</keyword>
<evidence type="ECO:0000256" key="1">
    <source>
        <dbReference type="ARBA" id="ARBA00022679"/>
    </source>
</evidence>
<feature type="domain" description="N-acetyltransferase" evidence="3">
    <location>
        <begin position="11"/>
        <end position="153"/>
    </location>
</feature>
<dbReference type="AlphaFoldDB" id="A0A845G2W2"/>
<dbReference type="Pfam" id="PF00583">
    <property type="entry name" value="Acetyltransf_1"/>
    <property type="match status" value="1"/>
</dbReference>
<dbReference type="EMBL" id="WWCW01000035">
    <property type="protein sequence ID" value="MYM87980.1"/>
    <property type="molecule type" value="Genomic_DNA"/>
</dbReference>
<dbReference type="RefSeq" id="WP_161097061.1">
    <property type="nucleotide sequence ID" value="NZ_WWCW01000035.1"/>
</dbReference>
<dbReference type="PROSITE" id="PS51186">
    <property type="entry name" value="GNAT"/>
    <property type="match status" value="1"/>
</dbReference>
<evidence type="ECO:0000313" key="5">
    <source>
        <dbReference type="Proteomes" id="UP000470302"/>
    </source>
</evidence>
<dbReference type="InterPro" id="IPR000182">
    <property type="entry name" value="GNAT_dom"/>
</dbReference>
<comment type="caution">
    <text evidence="4">The sequence shown here is derived from an EMBL/GenBank/DDBJ whole genome shotgun (WGS) entry which is preliminary data.</text>
</comment>
<dbReference type="GO" id="GO:0016747">
    <property type="term" value="F:acyltransferase activity, transferring groups other than amino-acyl groups"/>
    <property type="evidence" value="ECO:0007669"/>
    <property type="project" value="InterPro"/>
</dbReference>
<dbReference type="SUPFAM" id="SSF55729">
    <property type="entry name" value="Acyl-CoA N-acyltransferases (Nat)"/>
    <property type="match status" value="1"/>
</dbReference>
<dbReference type="Gene3D" id="3.40.630.30">
    <property type="match status" value="1"/>
</dbReference>
<evidence type="ECO:0000256" key="2">
    <source>
        <dbReference type="ARBA" id="ARBA00023315"/>
    </source>
</evidence>
<dbReference type="CDD" id="cd04301">
    <property type="entry name" value="NAT_SF"/>
    <property type="match status" value="1"/>
</dbReference>
<dbReference type="Proteomes" id="UP000470302">
    <property type="component" value="Unassembled WGS sequence"/>
</dbReference>
<evidence type="ECO:0000313" key="4">
    <source>
        <dbReference type="EMBL" id="MYM87980.1"/>
    </source>
</evidence>
<evidence type="ECO:0000259" key="3">
    <source>
        <dbReference type="PROSITE" id="PS51186"/>
    </source>
</evidence>
<gene>
    <name evidence="4" type="ORF">GTP91_12425</name>
</gene>
<proteinExistence type="predicted"/>
<dbReference type="Gene3D" id="3.10.590.10">
    <property type="entry name" value="ph1033 like domains"/>
    <property type="match status" value="1"/>
</dbReference>
<dbReference type="InterPro" id="IPR015947">
    <property type="entry name" value="PUA-like_sf"/>
</dbReference>
<protein>
    <submittedName>
        <fullName evidence="4">EVE domain-containing protein</fullName>
    </submittedName>
</protein>